<evidence type="ECO:0000259" key="2">
    <source>
        <dbReference type="PROSITE" id="PS50093"/>
    </source>
</evidence>
<dbReference type="FunFam" id="2.60.40.10:FF:000270">
    <property type="entry name" value="Cell surface protein"/>
    <property type="match status" value="1"/>
</dbReference>
<dbReference type="PANTHER" id="PTHR36842:SF1">
    <property type="entry name" value="PROTEIN TOLB"/>
    <property type="match status" value="1"/>
</dbReference>
<gene>
    <name evidence="3" type="ORF">HP555_01860</name>
</gene>
<feature type="signal peptide" evidence="1">
    <location>
        <begin position="1"/>
        <end position="22"/>
    </location>
</feature>
<evidence type="ECO:0000256" key="1">
    <source>
        <dbReference type="SAM" id="SignalP"/>
    </source>
</evidence>
<dbReference type="Proteomes" id="UP000596092">
    <property type="component" value="Chromosome"/>
</dbReference>
<feature type="domain" description="PKD" evidence="2">
    <location>
        <begin position="283"/>
        <end position="372"/>
    </location>
</feature>
<evidence type="ECO:0000313" key="4">
    <source>
        <dbReference type="Proteomes" id="UP000596092"/>
    </source>
</evidence>
<dbReference type="InterPro" id="IPR035986">
    <property type="entry name" value="PKD_dom_sf"/>
</dbReference>
<keyword evidence="1" id="KW-0732">Signal</keyword>
<evidence type="ECO:0000313" key="3">
    <source>
        <dbReference type="EMBL" id="QQG64695.1"/>
    </source>
</evidence>
<dbReference type="Gene3D" id="2.60.40.2080">
    <property type="match status" value="2"/>
</dbReference>
<accession>A0A7T5VB79</accession>
<dbReference type="Pfam" id="PF18911">
    <property type="entry name" value="PKD_4"/>
    <property type="match status" value="4"/>
</dbReference>
<keyword evidence="4" id="KW-1185">Reference proteome</keyword>
<protein>
    <submittedName>
        <fullName evidence="3">PKD domain-containing protein</fullName>
    </submittedName>
</protein>
<proteinExistence type="predicted"/>
<dbReference type="KEGG" id="dog:HP555_01860"/>
<feature type="domain" description="PKD" evidence="2">
    <location>
        <begin position="193"/>
        <end position="281"/>
    </location>
</feature>
<dbReference type="InterPro" id="IPR037221">
    <property type="entry name" value="H-type_lectin_dom_sf"/>
</dbReference>
<dbReference type="PANTHER" id="PTHR36842">
    <property type="entry name" value="PROTEIN TOLB HOMOLOG"/>
    <property type="match status" value="1"/>
</dbReference>
<sequence length="832" mass="87256">MHRVLVSFLLTLFFCMPTWAFADSTHSIRAEWSRYSAPTGLTVAGFNLYQDGELACQTQGSRATSLDCTVSLKNDSPQFTLTAAFTNGTESSHSAPFAFTPPSITPVGETATIRAQWTRYTAPSGYTTSGYNLYMEGVLACQTQSTRATSLDCTVSLPADRTSFTLTAAFTNGAESAHSEPFTYTKPNSKQPPTAAITASANSGTAPVSITFNGSGSTAGSSAITSYSWNFGDGATASGSTASHEYTAAGTYTTTLTVTDQAGLTNLTSTTVVVSAPSNTTTLNAVISTSGNSGQAPLTVSFNGSSSTAATGNTISSYSWDFGDGTTATGATASHAYTSAGTYTATLTITDNRRRTNSTTTTIVVSAPANTNNSTLAAVISTSSAVGPAPLTVSFDGSASTAASGNSIRSYSWDFGDGTTASGASTSHAYTSAGTYTATLTITDNRRRTHSTSTPIVVSAPANTNKAPSAVVTATPTTGTLPLTVTFDGSGSSDSDGRITSYIWDFGNGSTASGANNSHTYTAAGTYTASLTVTDNNGARHTANTTIVVEEELLTADINLEAGEVEVTNNWVFVRFTNTFNNPIVIAGPPSINDADPTTVRIRNVSKTGFQIRMAEWDYLDGEHYSETVRYLVMEKGRSTLSDGTIIEAGSFAGTSKSKNVSFTSRFNKTPVVVTTVATENGTNAISGRINNITQQRFSYYFQEQEKNSSTHVNETVHYIAWEPGQGTVGSMRFEVGTTGNVVTNAWYTHNHQSSFGQAPFLLADMQTTNDTDTAALRVRNTTANSFGIKVEEERSRDYEVSHGAETVGYIAIGQAQTASSGTSSGGRSGRR</sequence>
<dbReference type="Gene3D" id="2.60.40.10">
    <property type="entry name" value="Immunoglobulins"/>
    <property type="match status" value="4"/>
</dbReference>
<dbReference type="CDD" id="cd00146">
    <property type="entry name" value="PKD"/>
    <property type="match status" value="3"/>
</dbReference>
<dbReference type="InterPro" id="IPR013783">
    <property type="entry name" value="Ig-like_fold"/>
</dbReference>
<feature type="domain" description="PKD" evidence="2">
    <location>
        <begin position="400"/>
        <end position="465"/>
    </location>
</feature>
<dbReference type="InterPro" id="IPR022409">
    <property type="entry name" value="PKD/Chitinase_dom"/>
</dbReference>
<organism evidence="3 4">
    <name type="scientific">Desulfobulbus oligotrophicus</name>
    <dbReference type="NCBI Taxonomy" id="1909699"/>
    <lineage>
        <taxon>Bacteria</taxon>
        <taxon>Pseudomonadati</taxon>
        <taxon>Thermodesulfobacteriota</taxon>
        <taxon>Desulfobulbia</taxon>
        <taxon>Desulfobulbales</taxon>
        <taxon>Desulfobulbaceae</taxon>
        <taxon>Desulfobulbus</taxon>
    </lineage>
</organism>
<reference evidence="3 4" key="1">
    <citation type="submission" date="2020-05" db="EMBL/GenBank/DDBJ databases">
        <title>Complete genome of Desulfobulbus oligotrophicus.</title>
        <authorList>
            <person name="Podar M."/>
        </authorList>
    </citation>
    <scope>NUCLEOTIDE SEQUENCE [LARGE SCALE GENOMIC DNA]</scope>
    <source>
        <strain evidence="3 4">Prop6</strain>
    </source>
</reference>
<dbReference type="RefSeq" id="WP_199263527.1">
    <property type="nucleotide sequence ID" value="NZ_CP054140.1"/>
</dbReference>
<name>A0A7T5VB79_9BACT</name>
<dbReference type="PROSITE" id="PS50093">
    <property type="entry name" value="PKD"/>
    <property type="match status" value="4"/>
</dbReference>
<feature type="chain" id="PRO_5032342804" evidence="1">
    <location>
        <begin position="23"/>
        <end position="832"/>
    </location>
</feature>
<dbReference type="SUPFAM" id="SSF49299">
    <property type="entry name" value="PKD domain"/>
    <property type="match status" value="4"/>
</dbReference>
<dbReference type="EMBL" id="CP054140">
    <property type="protein sequence ID" value="QQG64695.1"/>
    <property type="molecule type" value="Genomic_DNA"/>
</dbReference>
<dbReference type="AlphaFoldDB" id="A0A7T5VB79"/>
<dbReference type="InterPro" id="IPR000601">
    <property type="entry name" value="PKD_dom"/>
</dbReference>
<feature type="domain" description="PKD" evidence="2">
    <location>
        <begin position="468"/>
        <end position="556"/>
    </location>
</feature>
<dbReference type="SMART" id="SM00089">
    <property type="entry name" value="PKD"/>
    <property type="match status" value="4"/>
</dbReference>